<proteinExistence type="inferred from homology"/>
<feature type="domain" description="PWWP" evidence="4">
    <location>
        <begin position="11"/>
        <end position="37"/>
    </location>
</feature>
<evidence type="ECO:0000313" key="6">
    <source>
        <dbReference type="EMBL" id="SSX21871.1"/>
    </source>
</evidence>
<name>A0A336LY06_CULSO</name>
<gene>
    <name evidence="6" type="primary">CSON005569</name>
</gene>
<dbReference type="GO" id="GO:0005634">
    <property type="term" value="C:nucleus"/>
    <property type="evidence" value="ECO:0007669"/>
    <property type="project" value="UniProtKB-SubCell"/>
</dbReference>
<evidence type="ECO:0000256" key="2">
    <source>
        <dbReference type="ARBA" id="ARBA00005309"/>
    </source>
</evidence>
<dbReference type="Gene3D" id="1.20.930.10">
    <property type="entry name" value="Conserved domain common to transcription factors TFIIS, elongin A, CRSP70"/>
    <property type="match status" value="1"/>
</dbReference>
<feature type="domain" description="Lens epithelium-derived growth factor integrase-binding" evidence="5">
    <location>
        <begin position="163"/>
        <end position="218"/>
    </location>
</feature>
<keyword evidence="3" id="KW-0175">Coiled coil</keyword>
<dbReference type="InterPro" id="IPR000313">
    <property type="entry name" value="PWWP_dom"/>
</dbReference>
<dbReference type="SUPFAM" id="SSF63748">
    <property type="entry name" value="Tudor/PWWP/MBT"/>
    <property type="match status" value="1"/>
</dbReference>
<comment type="similarity">
    <text evidence="2">Belongs to the HDGF family.</text>
</comment>
<dbReference type="SUPFAM" id="SSF140576">
    <property type="entry name" value="HIV integrase-binding domain"/>
    <property type="match status" value="1"/>
</dbReference>
<accession>A0A336LY06</accession>
<evidence type="ECO:0000256" key="3">
    <source>
        <dbReference type="ARBA" id="ARBA00023054"/>
    </source>
</evidence>
<protein>
    <submittedName>
        <fullName evidence="6">CSON005569 protein</fullName>
    </submittedName>
</protein>
<dbReference type="Pfam" id="PF11467">
    <property type="entry name" value="LEDGF"/>
    <property type="match status" value="1"/>
</dbReference>
<evidence type="ECO:0000259" key="5">
    <source>
        <dbReference type="Pfam" id="PF11467"/>
    </source>
</evidence>
<dbReference type="Gene3D" id="2.30.30.140">
    <property type="match status" value="1"/>
</dbReference>
<sequence length="247" mass="28367">MVKKRESLGIGSLVFARLKGYPPWPAKIVQAEKKKYHGTGEKSPAMKPEERIQQTQGPIWLATENQENSIAEAESNANETAPSGIDDEKVFVPLIEKPAKNLYQKHHLVLSQNLYPKDDKSEVKTSEPGIVSRSGRKIKTKRYLIDKLEETVTPVLKIQFRKRNQLKKLPGVVQTMKRLQRYVGKANKWEMDNSMKADLDDKAQKIRLEAEEIYSSFSIVHRNYFGMTLVNRSIIFRIKLKIDTRSS</sequence>
<comment type="subcellular location">
    <subcellularLocation>
        <location evidence="1">Nucleus</location>
    </subcellularLocation>
</comment>
<dbReference type="AlphaFoldDB" id="A0A336LY06"/>
<evidence type="ECO:0000256" key="1">
    <source>
        <dbReference type="ARBA" id="ARBA00004123"/>
    </source>
</evidence>
<dbReference type="VEuPathDB" id="VectorBase:CSON005569"/>
<dbReference type="InterPro" id="IPR036218">
    <property type="entry name" value="HIVI-bd_sf"/>
</dbReference>
<dbReference type="Pfam" id="PF00855">
    <property type="entry name" value="PWWP"/>
    <property type="match status" value="1"/>
</dbReference>
<dbReference type="InterPro" id="IPR035441">
    <property type="entry name" value="TFIIS/LEDGF_dom_sf"/>
</dbReference>
<dbReference type="InterPro" id="IPR021567">
    <property type="entry name" value="LEDGF_IBD"/>
</dbReference>
<reference evidence="6" key="1">
    <citation type="submission" date="2018-07" db="EMBL/GenBank/DDBJ databases">
        <authorList>
            <person name="Quirk P.G."/>
            <person name="Krulwich T.A."/>
        </authorList>
    </citation>
    <scope>NUCLEOTIDE SEQUENCE</scope>
</reference>
<organism evidence="6">
    <name type="scientific">Culicoides sonorensis</name>
    <name type="common">Biting midge</name>
    <dbReference type="NCBI Taxonomy" id="179676"/>
    <lineage>
        <taxon>Eukaryota</taxon>
        <taxon>Metazoa</taxon>
        <taxon>Ecdysozoa</taxon>
        <taxon>Arthropoda</taxon>
        <taxon>Hexapoda</taxon>
        <taxon>Insecta</taxon>
        <taxon>Pterygota</taxon>
        <taxon>Neoptera</taxon>
        <taxon>Endopterygota</taxon>
        <taxon>Diptera</taxon>
        <taxon>Nematocera</taxon>
        <taxon>Chironomoidea</taxon>
        <taxon>Ceratopogonidae</taxon>
        <taxon>Ceratopogoninae</taxon>
        <taxon>Culicoides</taxon>
        <taxon>Monoculicoides</taxon>
    </lineage>
</organism>
<dbReference type="EMBL" id="UFQT01000218">
    <property type="protein sequence ID" value="SSX21871.1"/>
    <property type="molecule type" value="Genomic_DNA"/>
</dbReference>
<evidence type="ECO:0000259" key="4">
    <source>
        <dbReference type="Pfam" id="PF00855"/>
    </source>
</evidence>